<comment type="caution">
    <text evidence="2">The sequence shown here is derived from an EMBL/GenBank/DDBJ whole genome shotgun (WGS) entry which is preliminary data.</text>
</comment>
<evidence type="ECO:0000256" key="1">
    <source>
        <dbReference type="SAM" id="MobiDB-lite"/>
    </source>
</evidence>
<evidence type="ECO:0000313" key="2">
    <source>
        <dbReference type="EMBL" id="PJZ65767.1"/>
    </source>
</evidence>
<accession>A0A2M9ZBR5</accession>
<dbReference type="Proteomes" id="UP000231912">
    <property type="component" value="Unassembled WGS sequence"/>
</dbReference>
<feature type="region of interest" description="Disordered" evidence="1">
    <location>
        <begin position="227"/>
        <end position="256"/>
    </location>
</feature>
<gene>
    <name evidence="2" type="ORF">CH371_11510</name>
</gene>
<protein>
    <submittedName>
        <fullName evidence="2">Uncharacterized protein</fullName>
    </submittedName>
</protein>
<proteinExistence type="predicted"/>
<dbReference type="NCBIfam" id="NF038383">
    <property type="entry name" value="lipo_LIC12048"/>
    <property type="match status" value="1"/>
</dbReference>
<evidence type="ECO:0000313" key="3">
    <source>
        <dbReference type="Proteomes" id="UP000231912"/>
    </source>
</evidence>
<dbReference type="EMBL" id="NPDT01000004">
    <property type="protein sequence ID" value="PJZ65767.1"/>
    <property type="molecule type" value="Genomic_DNA"/>
</dbReference>
<feature type="compositionally biased region" description="Low complexity" evidence="1">
    <location>
        <begin position="229"/>
        <end position="246"/>
    </location>
</feature>
<organism evidence="2 3">
    <name type="scientific">Leptospira wolffii</name>
    <dbReference type="NCBI Taxonomy" id="409998"/>
    <lineage>
        <taxon>Bacteria</taxon>
        <taxon>Pseudomonadati</taxon>
        <taxon>Spirochaetota</taxon>
        <taxon>Spirochaetia</taxon>
        <taxon>Leptospirales</taxon>
        <taxon>Leptospiraceae</taxon>
        <taxon>Leptospira</taxon>
    </lineage>
</organism>
<reference evidence="2 3" key="1">
    <citation type="submission" date="2017-07" db="EMBL/GenBank/DDBJ databases">
        <title>Leptospira spp. isolated from tropical soils.</title>
        <authorList>
            <person name="Thibeaux R."/>
            <person name="Iraola G."/>
            <person name="Ferres I."/>
            <person name="Bierque E."/>
            <person name="Girault D."/>
            <person name="Soupe-Gilbert M.-E."/>
            <person name="Picardeau M."/>
            <person name="Goarant C."/>
        </authorList>
    </citation>
    <scope>NUCLEOTIDE SEQUENCE [LARGE SCALE GENOMIC DNA]</scope>
    <source>
        <strain evidence="2 3">FH2-C-A2</strain>
    </source>
</reference>
<sequence length="1442" mass="157111">MFSWSCLSDWGWGNGGDVDLSKATWLVAEKVPLAIDKGGVPGVKNPGSIPDPPVNNLFKLSPGTKVNASALGGVIDPTGTTILNDFDGDGILNSDETTTNVWVADYPVIEAVVAPPVTMKIAILKNSSNTSDEIVSEINSSDFESTKSKGSESIHQNELNLRTVQFQDSFSTSNELSQSHRNKMDAEYNGEVMFIGQVGMKYSQEFENSWSAKNSLATTTTNWADKPFKNNIDSSSNNLKSSSATNKAKKFRSEKSQKINETSKIADNAGYIRAALYIKNVSVNMPVKLKNILCSLMFETGTGDLIPVQSFRLRNEDYSPFEISVYGGSEFGPYVVQLIELNTVEIEKAIAAGYTPKIFIVDYEMTHVEDSNYKSSLLNFSGNNLKVIEENAKGRTGLLKIYGPNIRQMHRVAAFDIPGETTASCATTSVTQLSPGVTLKKALERLRCSGLQVEFQDYVIDLSEVAPTLGESKLHLKGIKSIAGVPTNVPCINQTLTGSDGQSRTACVQIPRSQWTDEQTKAAGIWAIYSNGKYYSLTEYWKDLDDSVRTFDPGNIRKVPMVKGVDSTIWAGDYFDIVYISVKDLVKTEQEKTFGTNPLETQREYTINTSWDLNALGEYPYNPNANSLFLGKVGFGEQVELNIKLNRTTYLTPDFGVPSVLNGYQYYTNFSYNIIDSTKSFSIDQVADLELSMGFGGDRSDWFHIVKDLDNNDDYKLKSCGRTLDFVSQVFTLCIELPTRHAYVDPEASLINLYLRPSLSNAYRRTIWPLPYSDVRKLRGELGDSLAIGDTTIPVTNPSGLAELGDKIYILGDPNAYTISSITTPTADGSYTVTVTPAIKKIGKKTTEVYVKGSLTTPDVRLSVESGFTTDWNAQVNSAFQPGVWDSAQYLPFNLASSISCSGGNAFHPLSCLGFKVNSDALNWSGVYNQGVALWNSWADASYFPNFLSTGLFGLSTNTGKVYRLDSANSDFILNDSSTTYSISSSPKIVANGNTALLTYLSNSNSLLVGRYFNLATGQPISNEFTILSTVSESFTSIASFTVEIKNSNVVIGIIKNSYDVDGFQSTSSIIIKFLDISILSTTGILQTVDSRNEWGNLPPISVGIGDTKTIISWTDTTSNTKIIKSRVYQLSNGTAVGATSTIITFQLPNALYNNGASVQTKTQGDIALVSSIAYTVNPGYYATASSINMITNTKIKESAVNIGGGVLFSLPSASYISPEDLSICASGDRAFMVWKSPDNKIYGQLATISSGVLNTTVPNTYDNGASLVKCEIYGNYGMIIYSKGNRIYAKSVDLNTTLAPEVNSITVDSMIGATSKKISAIQLTGSSLIAIWEHTQANKTTIRGRSISVSPILSVKGPGDFFVSTTNTGNQSSPYIVANSQNAFVAWLAIDIYGSSYSQSRIRGSIFDLSKAPGALQYGMNNFFIAPLIEREFTIWTKISN</sequence>
<name>A0A2M9ZBR5_9LEPT</name>